<keyword evidence="2" id="KW-1185">Reference proteome</keyword>
<comment type="caution">
    <text evidence="1">The sequence shown here is derived from an EMBL/GenBank/DDBJ whole genome shotgun (WGS) entry which is preliminary data.</text>
</comment>
<reference evidence="1 2" key="1">
    <citation type="journal article" date="2018" name="Sci. Data">
        <title>The draft genome sequence of cork oak.</title>
        <authorList>
            <person name="Ramos A.M."/>
            <person name="Usie A."/>
            <person name="Barbosa P."/>
            <person name="Barros P.M."/>
            <person name="Capote T."/>
            <person name="Chaves I."/>
            <person name="Simoes F."/>
            <person name="Abreu I."/>
            <person name="Carrasquinho I."/>
            <person name="Faro C."/>
            <person name="Guimaraes J.B."/>
            <person name="Mendonca D."/>
            <person name="Nobrega F."/>
            <person name="Rodrigues L."/>
            <person name="Saibo N.J.M."/>
            <person name="Varela M.C."/>
            <person name="Egas C."/>
            <person name="Matos J."/>
            <person name="Miguel C.M."/>
            <person name="Oliveira M.M."/>
            <person name="Ricardo C.P."/>
            <person name="Goncalves S."/>
        </authorList>
    </citation>
    <scope>NUCLEOTIDE SEQUENCE [LARGE SCALE GENOMIC DNA]</scope>
    <source>
        <strain evidence="2">cv. HL8</strain>
    </source>
</reference>
<dbReference type="EMBL" id="PKMF04000308">
    <property type="protein sequence ID" value="KAK7838363.1"/>
    <property type="molecule type" value="Genomic_DNA"/>
</dbReference>
<dbReference type="AlphaFoldDB" id="A0AAW0KIR6"/>
<protein>
    <submittedName>
        <fullName evidence="1">Uncharacterized protein</fullName>
    </submittedName>
</protein>
<name>A0AAW0KIR6_QUESU</name>
<evidence type="ECO:0000313" key="1">
    <source>
        <dbReference type="EMBL" id="KAK7838363.1"/>
    </source>
</evidence>
<evidence type="ECO:0000313" key="2">
    <source>
        <dbReference type="Proteomes" id="UP000237347"/>
    </source>
</evidence>
<sequence length="69" mass="7750">MLGDGIDSINNPREIAENDDYLATKLEEDTKRRQNNGQEDVYAGSCAFISHFYVCSLFFGDVERGNSRG</sequence>
<proteinExistence type="predicted"/>
<organism evidence="1 2">
    <name type="scientific">Quercus suber</name>
    <name type="common">Cork oak</name>
    <dbReference type="NCBI Taxonomy" id="58331"/>
    <lineage>
        <taxon>Eukaryota</taxon>
        <taxon>Viridiplantae</taxon>
        <taxon>Streptophyta</taxon>
        <taxon>Embryophyta</taxon>
        <taxon>Tracheophyta</taxon>
        <taxon>Spermatophyta</taxon>
        <taxon>Magnoliopsida</taxon>
        <taxon>eudicotyledons</taxon>
        <taxon>Gunneridae</taxon>
        <taxon>Pentapetalae</taxon>
        <taxon>rosids</taxon>
        <taxon>fabids</taxon>
        <taxon>Fagales</taxon>
        <taxon>Fagaceae</taxon>
        <taxon>Quercus</taxon>
    </lineage>
</organism>
<gene>
    <name evidence="1" type="ORF">CFP56_019925</name>
</gene>
<dbReference type="Proteomes" id="UP000237347">
    <property type="component" value="Unassembled WGS sequence"/>
</dbReference>
<accession>A0AAW0KIR6</accession>